<dbReference type="InterPro" id="IPR033985">
    <property type="entry name" value="SusD-like_N"/>
</dbReference>
<evidence type="ECO:0000256" key="1">
    <source>
        <dbReference type="ARBA" id="ARBA00004442"/>
    </source>
</evidence>
<protein>
    <recommendedName>
        <fullName evidence="10">RagB/SusD family nutrient uptake outer membrane protein</fullName>
    </recommendedName>
</protein>
<comment type="caution">
    <text evidence="8">The sequence shown here is derived from an EMBL/GenBank/DDBJ whole genome shotgun (WGS) entry which is preliminary data.</text>
</comment>
<name>A0A840TU86_9BACT</name>
<evidence type="ECO:0008006" key="10">
    <source>
        <dbReference type="Google" id="ProtNLM"/>
    </source>
</evidence>
<evidence type="ECO:0000256" key="3">
    <source>
        <dbReference type="ARBA" id="ARBA00022729"/>
    </source>
</evidence>
<dbReference type="AlphaFoldDB" id="A0A840TU86"/>
<gene>
    <name evidence="8" type="ORF">HNQ92_001734</name>
</gene>
<evidence type="ECO:0000313" key="9">
    <source>
        <dbReference type="Proteomes" id="UP000557307"/>
    </source>
</evidence>
<keyword evidence="4" id="KW-0472">Membrane</keyword>
<evidence type="ECO:0000256" key="5">
    <source>
        <dbReference type="ARBA" id="ARBA00023237"/>
    </source>
</evidence>
<dbReference type="Gene3D" id="1.25.40.390">
    <property type="match status" value="1"/>
</dbReference>
<keyword evidence="9" id="KW-1185">Reference proteome</keyword>
<evidence type="ECO:0000256" key="2">
    <source>
        <dbReference type="ARBA" id="ARBA00006275"/>
    </source>
</evidence>
<evidence type="ECO:0000259" key="6">
    <source>
        <dbReference type="Pfam" id="PF07980"/>
    </source>
</evidence>
<comment type="subcellular location">
    <subcellularLocation>
        <location evidence="1">Cell outer membrane</location>
    </subcellularLocation>
</comment>
<evidence type="ECO:0000313" key="8">
    <source>
        <dbReference type="EMBL" id="MBB5283608.1"/>
    </source>
</evidence>
<sequence length="504" mass="56561">MKRYLSLLLAGLAGLSSCQESYLDLKPTDRYTEQNFWQNEEHALAGLNGTYRALTDDFLYGSDSPFLLEALSPNAYNYGNTKGFNIIAKGNHDANNSSVINNRWGSNYRGIGRANNLLANLGPIPMDEALKKRIRGEALFLRALFYFDLLNLYGGVPLILDRPLLEQGTYPRNSADEIRTQILKDLDEAAASLPLSFTGANKGRATKGAALALKARVLLYHQQWAAAAEAAKAVMDQGTHQLFPDYRGLFYLENEGNAEVVFDVQFKFPEVGNSYDINFQLYENSVPLPDLVNAYLMTDGKSITESPLYDPAKPYENRDPRLKATIITPGSQFAGAPVTATTFVQTGFSQKKYSVYKDDVKPVELLTSGKSELNFMYIRYADVLLMYAEAKNEASGPDASVYEALNKIRTRAKMPPVAEGLSKEQLRQVIRHERRIELAGESLYYHDIRRWKIAENVMNTNLYNHRNQVIDSRVFNASRDYLWPIPSVAIQNNPVLAQNPGYGK</sequence>
<dbReference type="SUPFAM" id="SSF48452">
    <property type="entry name" value="TPR-like"/>
    <property type="match status" value="1"/>
</dbReference>
<keyword evidence="5" id="KW-0998">Cell outer membrane</keyword>
<reference evidence="8 9" key="1">
    <citation type="submission" date="2020-08" db="EMBL/GenBank/DDBJ databases">
        <title>Genomic Encyclopedia of Type Strains, Phase IV (KMG-IV): sequencing the most valuable type-strain genomes for metagenomic binning, comparative biology and taxonomic classification.</title>
        <authorList>
            <person name="Goeker M."/>
        </authorList>
    </citation>
    <scope>NUCLEOTIDE SEQUENCE [LARGE SCALE GENOMIC DNA]</scope>
    <source>
        <strain evidence="8 9">DSM 105074</strain>
    </source>
</reference>
<dbReference type="GO" id="GO:0009279">
    <property type="term" value="C:cell outer membrane"/>
    <property type="evidence" value="ECO:0007669"/>
    <property type="project" value="UniProtKB-SubCell"/>
</dbReference>
<comment type="similarity">
    <text evidence="2">Belongs to the SusD family.</text>
</comment>
<organism evidence="8 9">
    <name type="scientific">Rhabdobacter roseus</name>
    <dbReference type="NCBI Taxonomy" id="1655419"/>
    <lineage>
        <taxon>Bacteria</taxon>
        <taxon>Pseudomonadati</taxon>
        <taxon>Bacteroidota</taxon>
        <taxon>Cytophagia</taxon>
        <taxon>Cytophagales</taxon>
        <taxon>Cytophagaceae</taxon>
        <taxon>Rhabdobacter</taxon>
    </lineage>
</organism>
<feature type="domain" description="RagB/SusD" evidence="6">
    <location>
        <begin position="275"/>
        <end position="502"/>
    </location>
</feature>
<proteinExistence type="inferred from homology"/>
<evidence type="ECO:0000256" key="4">
    <source>
        <dbReference type="ARBA" id="ARBA00023136"/>
    </source>
</evidence>
<dbReference type="Pfam" id="PF07980">
    <property type="entry name" value="SusD_RagB"/>
    <property type="match status" value="1"/>
</dbReference>
<accession>A0A840TU86</accession>
<keyword evidence="3" id="KW-0732">Signal</keyword>
<feature type="domain" description="SusD-like N-terminal" evidence="7">
    <location>
        <begin position="83"/>
        <end position="219"/>
    </location>
</feature>
<dbReference type="Pfam" id="PF14322">
    <property type="entry name" value="SusD-like_3"/>
    <property type="match status" value="1"/>
</dbReference>
<dbReference type="RefSeq" id="WP_184173141.1">
    <property type="nucleotide sequence ID" value="NZ_JACHGF010000002.1"/>
</dbReference>
<dbReference type="InterPro" id="IPR012944">
    <property type="entry name" value="SusD_RagB_dom"/>
</dbReference>
<dbReference type="Proteomes" id="UP000557307">
    <property type="component" value="Unassembled WGS sequence"/>
</dbReference>
<dbReference type="InterPro" id="IPR011990">
    <property type="entry name" value="TPR-like_helical_dom_sf"/>
</dbReference>
<dbReference type="EMBL" id="JACHGF010000002">
    <property type="protein sequence ID" value="MBB5283608.1"/>
    <property type="molecule type" value="Genomic_DNA"/>
</dbReference>
<dbReference type="PROSITE" id="PS51257">
    <property type="entry name" value="PROKAR_LIPOPROTEIN"/>
    <property type="match status" value="1"/>
</dbReference>
<evidence type="ECO:0000259" key="7">
    <source>
        <dbReference type="Pfam" id="PF14322"/>
    </source>
</evidence>
<dbReference type="CDD" id="cd08977">
    <property type="entry name" value="SusD"/>
    <property type="match status" value="1"/>
</dbReference>